<feature type="region of interest" description="Disordered" evidence="1">
    <location>
        <begin position="51"/>
        <end position="81"/>
    </location>
</feature>
<proteinExistence type="predicted"/>
<evidence type="ECO:0000313" key="2">
    <source>
        <dbReference type="Ensembl" id="ENSSSCP00035048811.1"/>
    </source>
</evidence>
<accession>A0A8D1BSJ6</accession>
<feature type="region of interest" description="Disordered" evidence="1">
    <location>
        <begin position="273"/>
        <end position="320"/>
    </location>
</feature>
<sequence>MVIQVPILQPLSPPKLFQPKPTGFSRRQVRSTTDTLGVGTRKAMPVSFLGTRGSKQSQHHPCWCPRHPGQESSKEPHPLSSGMTLPTALAAPVEAGMMFWAAPRPSRHSFPDGPSTVFWVAVMAWTVVWRQGGGVKALPSACDASSLWEELRDTVLGTTPPHPSSDVLSPYSSGLSSGRGRIQSWVRTERALAQSPSPTMSPSTMPKWSWMTLARGAKQLVVQEALLKRGRQVNGQVHGVPRSMTPPPPPPPPSSPDDLEGVVILLMVHAHHKHGGIGRRGRDDDPLGPTLQVSLQQSSSQTPGLPLSWSKSASPSLPATPTPRLGPLLFRFPAAHPGLLHGREDTSGLHNIRSTSIAPFDVGGISPRREDRTKFRGAGDHRPKVVTPSQHHLLQGKALPVPSSILTPGRW</sequence>
<evidence type="ECO:0000313" key="3">
    <source>
        <dbReference type="Proteomes" id="UP000694720"/>
    </source>
</evidence>
<name>A0A8D1BSJ6_PIG</name>
<dbReference type="Proteomes" id="UP000694720">
    <property type="component" value="Unplaced"/>
</dbReference>
<feature type="compositionally biased region" description="Pro residues" evidence="1">
    <location>
        <begin position="244"/>
        <end position="255"/>
    </location>
</feature>
<reference evidence="2" key="1">
    <citation type="submission" date="2025-08" db="UniProtKB">
        <authorList>
            <consortium name="Ensembl"/>
        </authorList>
    </citation>
    <scope>IDENTIFICATION</scope>
</reference>
<feature type="compositionally biased region" description="Low complexity" evidence="1">
    <location>
        <begin position="310"/>
        <end position="320"/>
    </location>
</feature>
<dbReference type="AlphaFoldDB" id="A0A8D1BSJ6"/>
<feature type="region of interest" description="Disordered" evidence="1">
    <location>
        <begin position="14"/>
        <end position="36"/>
    </location>
</feature>
<feature type="compositionally biased region" description="Low complexity" evidence="1">
    <location>
        <begin position="291"/>
        <end position="301"/>
    </location>
</feature>
<feature type="region of interest" description="Disordered" evidence="1">
    <location>
        <begin position="235"/>
        <end position="258"/>
    </location>
</feature>
<organism evidence="2 3">
    <name type="scientific">Sus scrofa</name>
    <name type="common">Pig</name>
    <dbReference type="NCBI Taxonomy" id="9823"/>
    <lineage>
        <taxon>Eukaryota</taxon>
        <taxon>Metazoa</taxon>
        <taxon>Chordata</taxon>
        <taxon>Craniata</taxon>
        <taxon>Vertebrata</taxon>
        <taxon>Euteleostomi</taxon>
        <taxon>Mammalia</taxon>
        <taxon>Eutheria</taxon>
        <taxon>Laurasiatheria</taxon>
        <taxon>Artiodactyla</taxon>
        <taxon>Suina</taxon>
        <taxon>Suidae</taxon>
        <taxon>Sus</taxon>
    </lineage>
</organism>
<dbReference type="Ensembl" id="ENSSSCT00035111407.1">
    <property type="protein sequence ID" value="ENSSSCP00035048811.1"/>
    <property type="gene ID" value="ENSSSCG00035081089.1"/>
</dbReference>
<evidence type="ECO:0000256" key="1">
    <source>
        <dbReference type="SAM" id="MobiDB-lite"/>
    </source>
</evidence>
<protein>
    <submittedName>
        <fullName evidence="2">Uncharacterized protein</fullName>
    </submittedName>
</protein>
<feature type="compositionally biased region" description="Basic and acidic residues" evidence="1">
    <location>
        <begin position="68"/>
        <end position="77"/>
    </location>
</feature>